<dbReference type="InterPro" id="IPR051703">
    <property type="entry name" value="NF-kappa-B_Signaling_Reg"/>
</dbReference>
<organism evidence="4 5">
    <name type="scientific">Arctia plantaginis</name>
    <name type="common">Wood tiger moth</name>
    <name type="synonym">Phalaena plantaginis</name>
    <dbReference type="NCBI Taxonomy" id="874455"/>
    <lineage>
        <taxon>Eukaryota</taxon>
        <taxon>Metazoa</taxon>
        <taxon>Ecdysozoa</taxon>
        <taxon>Arthropoda</taxon>
        <taxon>Hexapoda</taxon>
        <taxon>Insecta</taxon>
        <taxon>Pterygota</taxon>
        <taxon>Neoptera</taxon>
        <taxon>Endopterygota</taxon>
        <taxon>Lepidoptera</taxon>
        <taxon>Glossata</taxon>
        <taxon>Ditrysia</taxon>
        <taxon>Noctuoidea</taxon>
        <taxon>Erebidae</taxon>
        <taxon>Arctiinae</taxon>
        <taxon>Arctia</taxon>
    </lineage>
</organism>
<dbReference type="PANTHER" id="PTHR46609:SF8">
    <property type="entry name" value="YQAJ VIRAL RECOMBINASE DOMAIN-CONTAINING PROTEIN"/>
    <property type="match status" value="1"/>
</dbReference>
<dbReference type="Gene3D" id="3.90.320.10">
    <property type="match status" value="1"/>
</dbReference>
<dbReference type="InterPro" id="IPR011335">
    <property type="entry name" value="Restrct_endonuc-II-like"/>
</dbReference>
<sequence length="728" mass="82847">MKKNARKELSQEKKERRCTGGGPPPPKPSDTSEWLCSIMGESIVGLPSTHDSDFIFDNNTPQLNGEAAQPSVALSNIEEEMSMVSYTDGHNDGVIHDVAHIGPIHDVQENEETRETVKFDTSTPHTMLRKPLSKPLESSYRKRKLNFTPLETRKKIITVAHEKELYLKKKGESKNLKDDTCTVAATSDKNISELIIDEATRVPFQEIQNIRDSMPSAHTSSERNTPQLFIEEAQDNEEFKVDGRRVIDFMYFYEELHKIAKHNSPLDHVCFKNYSGSSSGMEALAITEGFKSSMEMYGIIYSQLIADGDSSTYKSILDANPYRSLIVEKIECTNHLLRNYCTKLDELTKDTRHPLHLRKVLSQNILRLRRSVTGAVKHNNSKKEKTFDEKITDLKIDLLNGPNHVFGNHSTCKPYYCSHVNRDTNCEIVDKNLVPEMKTCTLYNAITKLVSRLVNNSKSLIYSVNSNIAEVFNSIVAKFVGGKRINYSSRQSYSARCATSVLAFNTKQPITYLYEKVIHKKPNTLIRRLELKRKKMRPKSKPSRKITLQKPKNNIDKDYGYFCQKPDLNKIDFEFAKNEHLNKLKLTEVERNDLERRTVLQSGSTEWMQERRQRLTASSFGKVCKRGLVKCGPLVKNLLRGANLENVKSMQHGKDHEIIALELLTVFLSSIDGSPCNIKKCRLFVDEKIPYLGASPDGLLGEDKIVEVKRPYSCANMAIDDGVKKKKN</sequence>
<dbReference type="InterPro" id="IPR011604">
    <property type="entry name" value="PDDEXK-like_dom_sf"/>
</dbReference>
<feature type="domain" description="YqaJ viral recombinase" evidence="2">
    <location>
        <begin position="606"/>
        <end position="721"/>
    </location>
</feature>
<feature type="region of interest" description="Disordered" evidence="1">
    <location>
        <begin position="1"/>
        <end position="32"/>
    </location>
</feature>
<evidence type="ECO:0000313" key="4">
    <source>
        <dbReference type="EMBL" id="CAB3260083.1"/>
    </source>
</evidence>
<evidence type="ECO:0000313" key="5">
    <source>
        <dbReference type="Proteomes" id="UP000494106"/>
    </source>
</evidence>
<name>A0A8S1BKK7_ARCPL</name>
<evidence type="ECO:0008006" key="6">
    <source>
        <dbReference type="Google" id="ProtNLM"/>
    </source>
</evidence>
<keyword evidence="5" id="KW-1185">Reference proteome</keyword>
<feature type="compositionally biased region" description="Basic and acidic residues" evidence="1">
    <location>
        <begin position="1"/>
        <end position="18"/>
    </location>
</feature>
<proteinExistence type="predicted"/>
<feature type="domain" description="Mutator-like transposase" evidence="3">
    <location>
        <begin position="262"/>
        <end position="417"/>
    </location>
</feature>
<protein>
    <recommendedName>
        <fullName evidence="6">YqaJ viral recombinase domain-containing protein</fullName>
    </recommendedName>
</protein>
<gene>
    <name evidence="4" type="ORF">APLA_LOCUS17218</name>
</gene>
<dbReference type="AlphaFoldDB" id="A0A8S1BKK7"/>
<evidence type="ECO:0000259" key="2">
    <source>
        <dbReference type="Pfam" id="PF09588"/>
    </source>
</evidence>
<accession>A0A8S1BKK7</accession>
<dbReference type="Pfam" id="PF09588">
    <property type="entry name" value="YqaJ"/>
    <property type="match status" value="1"/>
</dbReference>
<dbReference type="CDD" id="cd22343">
    <property type="entry name" value="PDDEXK_lambda_exonuclease-like"/>
    <property type="match status" value="1"/>
</dbReference>
<dbReference type="SUPFAM" id="SSF52980">
    <property type="entry name" value="Restriction endonuclease-like"/>
    <property type="match status" value="1"/>
</dbReference>
<dbReference type="PANTHER" id="PTHR46609">
    <property type="entry name" value="EXONUCLEASE, PHAGE-TYPE/RECB, C-TERMINAL DOMAIN-CONTAINING PROTEIN"/>
    <property type="match status" value="1"/>
</dbReference>
<dbReference type="GO" id="GO:0006281">
    <property type="term" value="P:DNA repair"/>
    <property type="evidence" value="ECO:0007669"/>
    <property type="project" value="UniProtKB-ARBA"/>
</dbReference>
<evidence type="ECO:0000256" key="1">
    <source>
        <dbReference type="SAM" id="MobiDB-lite"/>
    </source>
</evidence>
<dbReference type="EMBL" id="CADEBC010000702">
    <property type="protein sequence ID" value="CAB3260083.1"/>
    <property type="molecule type" value="Genomic_DNA"/>
</dbReference>
<comment type="caution">
    <text evidence="4">The sequence shown here is derived from an EMBL/GenBank/DDBJ whole genome shotgun (WGS) entry which is preliminary data.</text>
</comment>
<dbReference type="Proteomes" id="UP000494106">
    <property type="component" value="Unassembled WGS sequence"/>
</dbReference>
<dbReference type="InterPro" id="IPR019080">
    <property type="entry name" value="YqaJ_viral_recombinase"/>
</dbReference>
<reference evidence="4 5" key="1">
    <citation type="submission" date="2020-04" db="EMBL/GenBank/DDBJ databases">
        <authorList>
            <person name="Wallbank WR R."/>
            <person name="Pardo Diaz C."/>
            <person name="Kozak K."/>
            <person name="Martin S."/>
            <person name="Jiggins C."/>
            <person name="Moest M."/>
            <person name="Warren A I."/>
            <person name="Byers J.R.P. K."/>
            <person name="Montejo-Kovacevich G."/>
            <person name="Yen C E."/>
        </authorList>
    </citation>
    <scope>NUCLEOTIDE SEQUENCE [LARGE SCALE GENOMIC DNA]</scope>
</reference>
<evidence type="ECO:0000259" key="3">
    <source>
        <dbReference type="Pfam" id="PF20700"/>
    </source>
</evidence>
<dbReference type="Pfam" id="PF20700">
    <property type="entry name" value="Mutator"/>
    <property type="match status" value="1"/>
</dbReference>
<dbReference type="InterPro" id="IPR049012">
    <property type="entry name" value="Mutator_transp_dom"/>
</dbReference>